<dbReference type="AlphaFoldDB" id="A0A5A9PJY2"/>
<protein>
    <submittedName>
        <fullName evidence="2">Uncharacterized protein</fullName>
    </submittedName>
</protein>
<gene>
    <name evidence="2" type="ORF">E1301_Tti021234</name>
</gene>
<feature type="region of interest" description="Disordered" evidence="1">
    <location>
        <begin position="1"/>
        <end position="214"/>
    </location>
</feature>
<dbReference type="Proteomes" id="UP000324632">
    <property type="component" value="Chromosome 5"/>
</dbReference>
<feature type="compositionally biased region" description="Acidic residues" evidence="1">
    <location>
        <begin position="144"/>
        <end position="183"/>
    </location>
</feature>
<comment type="caution">
    <text evidence="2">The sequence shown here is derived from an EMBL/GenBank/DDBJ whole genome shotgun (WGS) entry which is preliminary data.</text>
</comment>
<keyword evidence="3" id="KW-1185">Reference proteome</keyword>
<name>A0A5A9PJY2_9TELE</name>
<feature type="compositionally biased region" description="Basic and acidic residues" evidence="1">
    <location>
        <begin position="12"/>
        <end position="44"/>
    </location>
</feature>
<proteinExistence type="predicted"/>
<feature type="region of interest" description="Disordered" evidence="1">
    <location>
        <begin position="360"/>
        <end position="388"/>
    </location>
</feature>
<organism evidence="2 3">
    <name type="scientific">Triplophysa tibetana</name>
    <dbReference type="NCBI Taxonomy" id="1572043"/>
    <lineage>
        <taxon>Eukaryota</taxon>
        <taxon>Metazoa</taxon>
        <taxon>Chordata</taxon>
        <taxon>Craniata</taxon>
        <taxon>Vertebrata</taxon>
        <taxon>Euteleostomi</taxon>
        <taxon>Actinopterygii</taxon>
        <taxon>Neopterygii</taxon>
        <taxon>Teleostei</taxon>
        <taxon>Ostariophysi</taxon>
        <taxon>Cypriniformes</taxon>
        <taxon>Nemacheilidae</taxon>
        <taxon>Triplophysa</taxon>
    </lineage>
</organism>
<reference evidence="2 3" key="1">
    <citation type="journal article" date="2019" name="Mol. Ecol. Resour.">
        <title>Chromosome-level genome assembly of Triplophysa tibetana, a fish adapted to the harsh high-altitude environment of the Tibetan Plateau.</title>
        <authorList>
            <person name="Yang X."/>
            <person name="Liu H."/>
            <person name="Ma Z."/>
            <person name="Zou Y."/>
            <person name="Zou M."/>
            <person name="Mao Y."/>
            <person name="Li X."/>
            <person name="Wang H."/>
            <person name="Chen T."/>
            <person name="Wang W."/>
            <person name="Yang R."/>
        </authorList>
    </citation>
    <scope>NUCLEOTIDE SEQUENCE [LARGE SCALE GENOMIC DNA]</scope>
    <source>
        <strain evidence="2">TTIB1903HZAU</strain>
        <tissue evidence="2">Muscle</tissue>
    </source>
</reference>
<dbReference type="PANTHER" id="PTHR13275:SF4">
    <property type="entry name" value="VACUOLAR PROTEIN SORTING-ASSOCIATED PROTEIN 72 HOMOLOG"/>
    <property type="match status" value="1"/>
</dbReference>
<sequence length="479" mass="56606">MERNQQHCNKNKHGEKEKRTEHKSKYDDGSAQEDRGDADGNEHEDREEDDEDEQEYREEDDEDVQEYREEDDENEQEYREEDDDEQEYREEDDGNEHEDREEDDEDEQEYREEDDEDEHEDREEDDEDEQEDSEEDYGSAHEEKEEDGEDEQEDKQEDDGNEQEDREEDDEDEQEDREEDDDEQQRVGEEKSQDGDKDSNLLKKQQDDGPVYPGAPLTKGQSLLLLMSYVLRHNLTGVALQDLLTLFNEHFPGLVPATSYLFHKAYGQFGQYVPHFCCINCENYMGPTGIAPKNCSSCNAEFDIENKLRVGSYFLVLSLSAQIVDILENNEIHLDRKESNPGILSDIQCGVTYRKIKQKKKRAEKKRAEKKRAEKKRVEKKRVEKKRVEKKRVEKKRVEKKRVEKKRVEKNRSIPRLSAHVCSVNTCTEIIQNNNNDCQIKKCEVDDQTDTIQLVLRESYMDKVQNKTSYNFTDLHKNV</sequence>
<evidence type="ECO:0000313" key="3">
    <source>
        <dbReference type="Proteomes" id="UP000324632"/>
    </source>
</evidence>
<accession>A0A5A9PJY2</accession>
<evidence type="ECO:0000313" key="2">
    <source>
        <dbReference type="EMBL" id="KAA0721521.1"/>
    </source>
</evidence>
<dbReference type="PANTHER" id="PTHR13275">
    <property type="entry name" value="YL-1 PROTEIN TRANSCRIPTION FACTOR-LIKE 1"/>
    <property type="match status" value="1"/>
</dbReference>
<feature type="compositionally biased region" description="Basic and acidic residues" evidence="1">
    <location>
        <begin position="184"/>
        <end position="207"/>
    </location>
</feature>
<evidence type="ECO:0000256" key="1">
    <source>
        <dbReference type="SAM" id="MobiDB-lite"/>
    </source>
</evidence>
<dbReference type="GO" id="GO:0005634">
    <property type="term" value="C:nucleus"/>
    <property type="evidence" value="ECO:0007669"/>
    <property type="project" value="TreeGrafter"/>
</dbReference>
<dbReference type="EMBL" id="SOYY01000005">
    <property type="protein sequence ID" value="KAA0721521.1"/>
    <property type="molecule type" value="Genomic_DNA"/>
</dbReference>
<feature type="compositionally biased region" description="Acidic residues" evidence="1">
    <location>
        <begin position="45"/>
        <end position="137"/>
    </location>
</feature>